<protein>
    <submittedName>
        <fullName evidence="2">Transmembrane protein co-occuring with sulfite exporter TauE/SafE</fullName>
    </submittedName>
</protein>
<dbReference type="AlphaFoldDB" id="A0A3B0TBN5"/>
<keyword evidence="1" id="KW-1133">Transmembrane helix</keyword>
<feature type="non-terminal residue" evidence="2">
    <location>
        <position position="1"/>
    </location>
</feature>
<sequence length="155" mass="17307">YAVATSGPFDEVLKDVEDLRYKVSIERAIRSVGAAMSIKDAQSFADAVVRIREKNNLYKTLENAVAVDQQTLFRTSIAMPSNLTEGVYSTRIFLTRGGEIVSVYTTTIDVQKVGLERWLFKLSRENPFWYGIMSLAIAIAAGWSASAVFQMLRRG</sequence>
<keyword evidence="1" id="KW-0472">Membrane</keyword>
<dbReference type="InterPro" id="IPR019088">
    <property type="entry name" value="CHP02186-rel_TM"/>
</dbReference>
<gene>
    <name evidence="2" type="ORF">MNBD_ALPHA07-2044</name>
</gene>
<reference evidence="2" key="1">
    <citation type="submission" date="2018-06" db="EMBL/GenBank/DDBJ databases">
        <authorList>
            <person name="Zhirakovskaya E."/>
        </authorList>
    </citation>
    <scope>NUCLEOTIDE SEQUENCE</scope>
</reference>
<keyword evidence="1 2" id="KW-0812">Transmembrane</keyword>
<organism evidence="2">
    <name type="scientific">hydrothermal vent metagenome</name>
    <dbReference type="NCBI Taxonomy" id="652676"/>
    <lineage>
        <taxon>unclassified sequences</taxon>
        <taxon>metagenomes</taxon>
        <taxon>ecological metagenomes</taxon>
    </lineage>
</organism>
<name>A0A3B0TBN5_9ZZZZ</name>
<dbReference type="Pfam" id="PF09608">
    <property type="entry name" value="Alph_Pro_TM"/>
    <property type="match status" value="1"/>
</dbReference>
<accession>A0A3B0TBN5</accession>
<proteinExistence type="predicted"/>
<dbReference type="EMBL" id="UOEG01000273">
    <property type="protein sequence ID" value="VAW04416.1"/>
    <property type="molecule type" value="Genomic_DNA"/>
</dbReference>
<evidence type="ECO:0000256" key="1">
    <source>
        <dbReference type="SAM" id="Phobius"/>
    </source>
</evidence>
<evidence type="ECO:0000313" key="2">
    <source>
        <dbReference type="EMBL" id="VAW04416.1"/>
    </source>
</evidence>
<feature type="transmembrane region" description="Helical" evidence="1">
    <location>
        <begin position="128"/>
        <end position="149"/>
    </location>
</feature>